<dbReference type="HOGENOM" id="CLU_097062_2_1_11"/>
<dbReference type="OrthoDB" id="4548523at2"/>
<dbReference type="Pfam" id="PF04978">
    <property type="entry name" value="MST"/>
    <property type="match status" value="1"/>
</dbReference>
<dbReference type="EMBL" id="CP011005">
    <property type="protein sequence ID" value="AJT42676.1"/>
    <property type="molecule type" value="Genomic_DNA"/>
</dbReference>
<dbReference type="Proteomes" id="UP000061839">
    <property type="component" value="Chromosome"/>
</dbReference>
<organism evidence="1 2">
    <name type="scientific">Psychromicrobium lacuslunae</name>
    <dbReference type="NCBI Taxonomy" id="1618207"/>
    <lineage>
        <taxon>Bacteria</taxon>
        <taxon>Bacillati</taxon>
        <taxon>Actinomycetota</taxon>
        <taxon>Actinomycetes</taxon>
        <taxon>Micrococcales</taxon>
        <taxon>Micrococcaceae</taxon>
        <taxon>Psychromicrobium</taxon>
    </lineage>
</organism>
<dbReference type="STRING" id="1618207.UM93_16535"/>
<proteinExistence type="predicted"/>
<accession>A0A0D4C2U2</accession>
<evidence type="ECO:0000313" key="1">
    <source>
        <dbReference type="EMBL" id="AJT42676.1"/>
    </source>
</evidence>
<keyword evidence="2" id="KW-1185">Reference proteome</keyword>
<reference evidence="1 2" key="1">
    <citation type="journal article" date="2015" name="Genome Announc.">
        <title>Complete Genome Sequencing of Protease-Producing Novel Arthrobacter sp. Strain IHBB 11108 Using PacBio Single-Molecule Real-Time Sequencing Technology.</title>
        <authorList>
            <person name="Kiran S."/>
            <person name="Swarnkar M.K."/>
            <person name="Pal M."/>
            <person name="Thakur R."/>
            <person name="Tewari R."/>
            <person name="Singh A.K."/>
            <person name="Gulati A."/>
        </authorList>
    </citation>
    <scope>NUCLEOTIDE SEQUENCE [LARGE SCALE GENOMIC DNA]</scope>
    <source>
        <strain evidence="1 2">IHBB 11108</strain>
    </source>
</reference>
<name>A0A0D4C2U2_9MICC</name>
<dbReference type="InterPro" id="IPR007061">
    <property type="entry name" value="MST-like"/>
</dbReference>
<evidence type="ECO:0000313" key="2">
    <source>
        <dbReference type="Proteomes" id="UP000061839"/>
    </source>
</evidence>
<dbReference type="PATRIC" id="fig|1618207.4.peg.3360"/>
<dbReference type="Gene3D" id="1.20.120.450">
    <property type="entry name" value="dinb family like domain"/>
    <property type="match status" value="1"/>
</dbReference>
<gene>
    <name evidence="1" type="ORF">UM93_16535</name>
</gene>
<evidence type="ECO:0008006" key="3">
    <source>
        <dbReference type="Google" id="ProtNLM"/>
    </source>
</evidence>
<dbReference type="SUPFAM" id="SSF109854">
    <property type="entry name" value="DinB/YfiT-like putative metalloenzymes"/>
    <property type="match status" value="1"/>
</dbReference>
<protein>
    <recommendedName>
        <fullName evidence="3">Mini-circle protein</fullName>
    </recommendedName>
</protein>
<dbReference type="AlphaFoldDB" id="A0A0D4C2U2"/>
<dbReference type="RefSeq" id="WP_045076562.1">
    <property type="nucleotide sequence ID" value="NZ_CP011005.1"/>
</dbReference>
<dbReference type="KEGG" id="ari:UM93_16535"/>
<sequence>MRVPYDADEKTTLKASLDRHRDAVLWKLEGLGDEQLRQRVTPSGTSPLGLLKHLGYVEYGWFCGTFGEAEEEPWFDTDDPEADLRVAPDESTEQIFGYYERARAAADSAIAKYQVEDTGTAWHGATVTMRWVLVHMVEEVARHAGHLDIIRELIDGRTGDHRQGTAQ</sequence>
<dbReference type="InterPro" id="IPR034660">
    <property type="entry name" value="DinB/YfiT-like"/>
</dbReference>